<keyword evidence="6 7" id="KW-0472">Membrane</keyword>
<comment type="subcellular location">
    <subcellularLocation>
        <location evidence="2">Cell membrane</location>
    </subcellularLocation>
    <subcellularLocation>
        <location evidence="1">Membrane</location>
        <topology evidence="1">Multi-pass membrane protein</topology>
    </subcellularLocation>
</comment>
<evidence type="ECO:0000256" key="2">
    <source>
        <dbReference type="ARBA" id="ARBA00004236"/>
    </source>
</evidence>
<dbReference type="NCBIfam" id="TIGR00540">
    <property type="entry name" value="TPR_hemY_coli"/>
    <property type="match status" value="1"/>
</dbReference>
<dbReference type="AlphaFoldDB" id="A0A5E4PEP1"/>
<sequence>MWRLFIFLIFLLASVWFGVEVVRHPGYLLLVYQPWMVQMPVWFALLSLLVFLGLFWLVIGSIDRIGFLWFRMKNWVSIRREHRSYSKTTQGLSALIEGRWKKAERLLLAGVNQSFEPLINYLSAARAAHEQSAYERRDDYIQKAYEIAPDARLAIGLTQAELEVRQNKFEQATATLNHLRQDSPGIRVFSKCWRKYMSGLRTGKICSLCCRQCEKQKS</sequence>
<keyword evidence="5 7" id="KW-1133">Transmembrane helix</keyword>
<dbReference type="OrthoDB" id="7053339at2"/>
<evidence type="ECO:0000256" key="5">
    <source>
        <dbReference type="ARBA" id="ARBA00022989"/>
    </source>
</evidence>
<dbReference type="InterPro" id="IPR005254">
    <property type="entry name" value="Heme_biosyn_assoc_TPR_pro"/>
</dbReference>
<dbReference type="Proteomes" id="UP000324194">
    <property type="component" value="Chromosome 1"/>
</dbReference>
<evidence type="ECO:0000259" key="8">
    <source>
        <dbReference type="Pfam" id="PF07219"/>
    </source>
</evidence>
<evidence type="ECO:0000256" key="6">
    <source>
        <dbReference type="ARBA" id="ARBA00023136"/>
    </source>
</evidence>
<dbReference type="EMBL" id="LR699119">
    <property type="protein sequence ID" value="VVC74821.1"/>
    <property type="molecule type" value="Genomic_DNA"/>
</dbReference>
<evidence type="ECO:0000256" key="7">
    <source>
        <dbReference type="SAM" id="Phobius"/>
    </source>
</evidence>
<protein>
    <recommendedName>
        <fullName evidence="8">HemY N-terminal domain-containing protein</fullName>
    </recommendedName>
</protein>
<dbReference type="GO" id="GO:0042168">
    <property type="term" value="P:heme metabolic process"/>
    <property type="evidence" value="ECO:0007669"/>
    <property type="project" value="InterPro"/>
</dbReference>
<dbReference type="GO" id="GO:0005886">
    <property type="term" value="C:plasma membrane"/>
    <property type="evidence" value="ECO:0007669"/>
    <property type="project" value="UniProtKB-SubCell"/>
</dbReference>
<gene>
    <name evidence="9" type="ORF">AQUSIP_00930</name>
</gene>
<dbReference type="KEGG" id="asip:AQUSIP_00930"/>
<organism evidence="9 10">
    <name type="scientific">Aquicella siphonis</name>
    <dbReference type="NCBI Taxonomy" id="254247"/>
    <lineage>
        <taxon>Bacteria</taxon>
        <taxon>Pseudomonadati</taxon>
        <taxon>Pseudomonadota</taxon>
        <taxon>Gammaproteobacteria</taxon>
        <taxon>Legionellales</taxon>
        <taxon>Coxiellaceae</taxon>
        <taxon>Aquicella</taxon>
    </lineage>
</organism>
<reference evidence="9 10" key="1">
    <citation type="submission" date="2019-08" db="EMBL/GenBank/DDBJ databases">
        <authorList>
            <person name="Guy L."/>
        </authorList>
    </citation>
    <scope>NUCLEOTIDE SEQUENCE [LARGE SCALE GENOMIC DNA]</scope>
    <source>
        <strain evidence="9 10">SGT-108</strain>
    </source>
</reference>
<feature type="domain" description="HemY N-terminal" evidence="8">
    <location>
        <begin position="26"/>
        <end position="131"/>
    </location>
</feature>
<evidence type="ECO:0000313" key="9">
    <source>
        <dbReference type="EMBL" id="VVC74821.1"/>
    </source>
</evidence>
<name>A0A5E4PEP1_9COXI</name>
<keyword evidence="4 7" id="KW-0812">Transmembrane</keyword>
<keyword evidence="3" id="KW-1003">Cell membrane</keyword>
<feature type="transmembrane region" description="Helical" evidence="7">
    <location>
        <begin position="41"/>
        <end position="70"/>
    </location>
</feature>
<evidence type="ECO:0000256" key="4">
    <source>
        <dbReference type="ARBA" id="ARBA00022692"/>
    </source>
</evidence>
<evidence type="ECO:0000256" key="3">
    <source>
        <dbReference type="ARBA" id="ARBA00022475"/>
    </source>
</evidence>
<dbReference type="InterPro" id="IPR010817">
    <property type="entry name" value="HemY_N"/>
</dbReference>
<evidence type="ECO:0000256" key="1">
    <source>
        <dbReference type="ARBA" id="ARBA00004141"/>
    </source>
</evidence>
<evidence type="ECO:0000313" key="10">
    <source>
        <dbReference type="Proteomes" id="UP000324194"/>
    </source>
</evidence>
<accession>A0A5E4PEP1</accession>
<proteinExistence type="predicted"/>
<keyword evidence="10" id="KW-1185">Reference proteome</keyword>
<dbReference type="Pfam" id="PF07219">
    <property type="entry name" value="HemY_N"/>
    <property type="match status" value="1"/>
</dbReference>